<organism evidence="1 2">
    <name type="scientific">Mya arenaria</name>
    <name type="common">Soft-shell clam</name>
    <dbReference type="NCBI Taxonomy" id="6604"/>
    <lineage>
        <taxon>Eukaryota</taxon>
        <taxon>Metazoa</taxon>
        <taxon>Spiralia</taxon>
        <taxon>Lophotrochozoa</taxon>
        <taxon>Mollusca</taxon>
        <taxon>Bivalvia</taxon>
        <taxon>Autobranchia</taxon>
        <taxon>Heteroconchia</taxon>
        <taxon>Euheterodonta</taxon>
        <taxon>Imparidentia</taxon>
        <taxon>Neoheterodontei</taxon>
        <taxon>Myida</taxon>
        <taxon>Myoidea</taxon>
        <taxon>Myidae</taxon>
        <taxon>Mya</taxon>
    </lineage>
</organism>
<accession>A0ABY7DP70</accession>
<dbReference type="Proteomes" id="UP001164746">
    <property type="component" value="Chromosome 3"/>
</dbReference>
<protein>
    <submittedName>
        <fullName evidence="1">Uncharacterized protein</fullName>
    </submittedName>
</protein>
<reference evidence="1" key="1">
    <citation type="submission" date="2022-11" db="EMBL/GenBank/DDBJ databases">
        <title>Centuries of genome instability and evolution in soft-shell clam transmissible cancer (bioRxiv).</title>
        <authorList>
            <person name="Hart S.F.M."/>
            <person name="Yonemitsu M.A."/>
            <person name="Giersch R.M."/>
            <person name="Beal B.F."/>
            <person name="Arriagada G."/>
            <person name="Davis B.W."/>
            <person name="Ostrander E.A."/>
            <person name="Goff S.P."/>
            <person name="Metzger M.J."/>
        </authorList>
    </citation>
    <scope>NUCLEOTIDE SEQUENCE</scope>
    <source>
        <strain evidence="1">MELC-2E11</strain>
        <tissue evidence="1">Siphon/mantle</tissue>
    </source>
</reference>
<gene>
    <name evidence="1" type="ORF">MAR_023036</name>
</gene>
<evidence type="ECO:0000313" key="2">
    <source>
        <dbReference type="Proteomes" id="UP001164746"/>
    </source>
</evidence>
<sequence>MHRADTLVLQNNAGKHGPSTQGILRINMVLQNNAVIQAFFLEIKKHHFYGIYVYLNDEMNR</sequence>
<dbReference type="EMBL" id="CP111014">
    <property type="protein sequence ID" value="WAQ98663.1"/>
    <property type="molecule type" value="Genomic_DNA"/>
</dbReference>
<proteinExistence type="predicted"/>
<evidence type="ECO:0000313" key="1">
    <source>
        <dbReference type="EMBL" id="WAQ98663.1"/>
    </source>
</evidence>
<name>A0ABY7DP70_MYAAR</name>
<keyword evidence="2" id="KW-1185">Reference proteome</keyword>